<accession>A0AAD8RJN6</accession>
<dbReference type="EMBL" id="JAUUTY010000005">
    <property type="protein sequence ID" value="KAK1626289.1"/>
    <property type="molecule type" value="Genomic_DNA"/>
</dbReference>
<comment type="caution">
    <text evidence="3">The sequence shown here is derived from an EMBL/GenBank/DDBJ whole genome shotgun (WGS) entry which is preliminary data.</text>
</comment>
<evidence type="ECO:0000259" key="2">
    <source>
        <dbReference type="Pfam" id="PF13966"/>
    </source>
</evidence>
<gene>
    <name evidence="3" type="ORF">QYE76_000604</name>
</gene>
<keyword evidence="4" id="KW-1185">Reference proteome</keyword>
<feature type="domain" description="Reverse transcriptase zinc-binding" evidence="2">
    <location>
        <begin position="182"/>
        <end position="234"/>
    </location>
</feature>
<dbReference type="Pfam" id="PF13966">
    <property type="entry name" value="zf-RVT"/>
    <property type="match status" value="1"/>
</dbReference>
<evidence type="ECO:0000313" key="4">
    <source>
        <dbReference type="Proteomes" id="UP001231189"/>
    </source>
</evidence>
<dbReference type="AlphaFoldDB" id="A0AAD8RJN6"/>
<sequence>MENYSLLMGDSSVDEDGGGVDGEAFGGTSPSRRRAGTETHVPRSWLRDGSGCWKGFHQDHRRQREDESFGMTSCAGGVPYLFGRPDLFKISSRKNRSVAKELSDYNWIRSVATISTPTQLTRYLELWDIIHTVTLVPSKRTPSPGLSQTMDLHSQLGTMLGSSVDMPDSSPRKSGGPRSRNANFWLLALHRRLLTADMLAIRGWPHDPLCPLCLSAPETAEHLCKDCPFTMAIWNQIKSWDNDDSTDIRLHYHSISEWWDAMIIGKTNKEQKRISGRFLYILWNAWKERHRRIFTARRLTYLEVADITREDILQRDRAFNGFGPAFQAEPD</sequence>
<name>A0AAD8RJN6_LOLMU</name>
<evidence type="ECO:0000256" key="1">
    <source>
        <dbReference type="SAM" id="MobiDB-lite"/>
    </source>
</evidence>
<reference evidence="3" key="1">
    <citation type="submission" date="2023-07" db="EMBL/GenBank/DDBJ databases">
        <title>A chromosome-level genome assembly of Lolium multiflorum.</title>
        <authorList>
            <person name="Chen Y."/>
            <person name="Copetti D."/>
            <person name="Kolliker R."/>
            <person name="Studer B."/>
        </authorList>
    </citation>
    <scope>NUCLEOTIDE SEQUENCE</scope>
    <source>
        <strain evidence="3">02402/16</strain>
        <tissue evidence="3">Leaf</tissue>
    </source>
</reference>
<feature type="region of interest" description="Disordered" evidence="1">
    <location>
        <begin position="1"/>
        <end position="41"/>
    </location>
</feature>
<organism evidence="3 4">
    <name type="scientific">Lolium multiflorum</name>
    <name type="common">Italian ryegrass</name>
    <name type="synonym">Lolium perenne subsp. multiflorum</name>
    <dbReference type="NCBI Taxonomy" id="4521"/>
    <lineage>
        <taxon>Eukaryota</taxon>
        <taxon>Viridiplantae</taxon>
        <taxon>Streptophyta</taxon>
        <taxon>Embryophyta</taxon>
        <taxon>Tracheophyta</taxon>
        <taxon>Spermatophyta</taxon>
        <taxon>Magnoliopsida</taxon>
        <taxon>Liliopsida</taxon>
        <taxon>Poales</taxon>
        <taxon>Poaceae</taxon>
        <taxon>BOP clade</taxon>
        <taxon>Pooideae</taxon>
        <taxon>Poodae</taxon>
        <taxon>Poeae</taxon>
        <taxon>Poeae Chloroplast Group 2 (Poeae type)</taxon>
        <taxon>Loliodinae</taxon>
        <taxon>Loliinae</taxon>
        <taxon>Lolium</taxon>
    </lineage>
</organism>
<proteinExistence type="predicted"/>
<evidence type="ECO:0000313" key="3">
    <source>
        <dbReference type="EMBL" id="KAK1626289.1"/>
    </source>
</evidence>
<dbReference type="InterPro" id="IPR026960">
    <property type="entry name" value="RVT-Znf"/>
</dbReference>
<protein>
    <recommendedName>
        <fullName evidence="2">Reverse transcriptase zinc-binding domain-containing protein</fullName>
    </recommendedName>
</protein>
<dbReference type="Proteomes" id="UP001231189">
    <property type="component" value="Unassembled WGS sequence"/>
</dbReference>